<proteinExistence type="predicted"/>
<reference evidence="1" key="1">
    <citation type="journal article" name="Emerg. Infect. Dis.">
        <title>Two cases of a newly characterized neisseria species.</title>
        <authorList>
            <person name="Mustapha M."/>
            <person name="Lemos A.P.S."/>
            <person name="Harrison L.H."/>
            <person name="Vantyne D."/>
            <person name="Sacchi C.T."/>
        </authorList>
    </citation>
    <scope>NUCLEOTIDE SEQUENCE</scope>
    <source>
        <strain evidence="1">N.95.16</strain>
    </source>
</reference>
<protein>
    <submittedName>
        <fullName evidence="1">Uncharacterized protein</fullName>
    </submittedName>
</protein>
<comment type="caution">
    <text evidence="1">The sequence shown here is derived from an EMBL/GenBank/DDBJ whole genome shotgun (WGS) entry which is preliminary data.</text>
</comment>
<accession>A0A7X2GYI0</accession>
<dbReference type="RefSeq" id="WP_095501881.1">
    <property type="nucleotide sequence ID" value="NZ_WJXO01000001.1"/>
</dbReference>
<name>A0A7X2GYI0_9NEIS</name>
<gene>
    <name evidence="1" type="ORF">GJU80_05995</name>
</gene>
<dbReference type="Proteomes" id="UP000486297">
    <property type="component" value="Unassembled WGS sequence"/>
</dbReference>
<organism evidence="1 2">
    <name type="scientific">Neisseria brasiliensis</name>
    <dbReference type="NCBI Taxonomy" id="2666100"/>
    <lineage>
        <taxon>Bacteria</taxon>
        <taxon>Pseudomonadati</taxon>
        <taxon>Pseudomonadota</taxon>
        <taxon>Betaproteobacteria</taxon>
        <taxon>Neisseriales</taxon>
        <taxon>Neisseriaceae</taxon>
        <taxon>Neisseria</taxon>
    </lineage>
</organism>
<dbReference type="AlphaFoldDB" id="A0A7X2GYI0"/>
<sequence>MFIFYTVNPEPELQPKSFIVRVFKEQDDESCCVKTVSFPICNPSMPQKTKNEAAEFGRLFVKQMMDKEFSHDGNRN</sequence>
<evidence type="ECO:0000313" key="1">
    <source>
        <dbReference type="EMBL" id="MRN38047.1"/>
    </source>
</evidence>
<dbReference type="EMBL" id="WJXO01000001">
    <property type="protein sequence ID" value="MRN38047.1"/>
    <property type="molecule type" value="Genomic_DNA"/>
</dbReference>
<keyword evidence="2" id="KW-1185">Reference proteome</keyword>
<evidence type="ECO:0000313" key="2">
    <source>
        <dbReference type="Proteomes" id="UP000486297"/>
    </source>
</evidence>